<keyword evidence="3" id="KW-1185">Reference proteome</keyword>
<gene>
    <name evidence="2" type="ORF">HUT08_32990</name>
</gene>
<evidence type="ECO:0000256" key="1">
    <source>
        <dbReference type="SAM" id="MobiDB-lite"/>
    </source>
</evidence>
<accession>A0A7H8NGE8</accession>
<evidence type="ECO:0000313" key="3">
    <source>
        <dbReference type="Proteomes" id="UP000509303"/>
    </source>
</evidence>
<dbReference type="AlphaFoldDB" id="A0A7H8NGE8"/>
<organism evidence="2 3">
    <name type="scientific">Streptomyces buecherae</name>
    <dbReference type="NCBI Taxonomy" id="2763006"/>
    <lineage>
        <taxon>Bacteria</taxon>
        <taxon>Bacillati</taxon>
        <taxon>Actinomycetota</taxon>
        <taxon>Actinomycetes</taxon>
        <taxon>Kitasatosporales</taxon>
        <taxon>Streptomycetaceae</taxon>
        <taxon>Streptomyces</taxon>
    </lineage>
</organism>
<evidence type="ECO:0000313" key="2">
    <source>
        <dbReference type="EMBL" id="QKW53569.1"/>
    </source>
</evidence>
<dbReference type="RefSeq" id="WP_176165275.1">
    <property type="nucleotide sequence ID" value="NZ_CP054929.1"/>
</dbReference>
<proteinExistence type="predicted"/>
<reference evidence="2 3" key="1">
    <citation type="submission" date="2020-06" db="EMBL/GenBank/DDBJ databases">
        <title>Genome mining for natural products.</title>
        <authorList>
            <person name="Zhang B."/>
            <person name="Shi J."/>
            <person name="Ge H."/>
        </authorList>
    </citation>
    <scope>NUCLEOTIDE SEQUENCE [LARGE SCALE GENOMIC DNA]</scope>
    <source>
        <strain evidence="2 3">NA00687</strain>
    </source>
</reference>
<dbReference type="Proteomes" id="UP000509303">
    <property type="component" value="Chromosome"/>
</dbReference>
<feature type="region of interest" description="Disordered" evidence="1">
    <location>
        <begin position="146"/>
        <end position="168"/>
    </location>
</feature>
<name>A0A7H8NGE8_9ACTN</name>
<protein>
    <submittedName>
        <fullName evidence="2">Regulator component</fullName>
    </submittedName>
</protein>
<dbReference type="EMBL" id="CP054929">
    <property type="protein sequence ID" value="QKW53569.1"/>
    <property type="molecule type" value="Genomic_DNA"/>
</dbReference>
<sequence length="181" mass="20352">MPFPAVDESGLRELCEKQVDLLRLPHRFSTRELRDAVAELRGKPIVLRPLSTLGAVDAPCGIRVETPSADLLYYEEGTSVHHQRHILAHEISHVYCDHPGSLTVDADAAQSIGVSPTLVMRMSGRTSYSTADEREAEMMATVIRQRIYRERESPSRQPAKGADSWDTLFAQPIKRGRFRSR</sequence>